<dbReference type="AlphaFoldDB" id="A0A819NGJ9"/>
<evidence type="ECO:0000313" key="2">
    <source>
        <dbReference type="EMBL" id="CAF3995587.1"/>
    </source>
</evidence>
<evidence type="ECO:0000313" key="3">
    <source>
        <dbReference type="Proteomes" id="UP000663874"/>
    </source>
</evidence>
<feature type="transmembrane region" description="Helical" evidence="1">
    <location>
        <begin position="63"/>
        <end position="82"/>
    </location>
</feature>
<evidence type="ECO:0000256" key="1">
    <source>
        <dbReference type="SAM" id="Phobius"/>
    </source>
</evidence>
<name>A0A819NGJ9_9BILA</name>
<accession>A0A819NGJ9</accession>
<comment type="caution">
    <text evidence="2">The sequence shown here is derived from an EMBL/GenBank/DDBJ whole genome shotgun (WGS) entry which is preliminary data.</text>
</comment>
<gene>
    <name evidence="2" type="ORF">FNK824_LOCUS25645</name>
</gene>
<proteinExistence type="predicted"/>
<keyword evidence="1" id="KW-0472">Membrane</keyword>
<protein>
    <submittedName>
        <fullName evidence="2">Uncharacterized protein</fullName>
    </submittedName>
</protein>
<keyword evidence="1" id="KW-0812">Transmembrane</keyword>
<organism evidence="2 3">
    <name type="scientific">Rotaria sordida</name>
    <dbReference type="NCBI Taxonomy" id="392033"/>
    <lineage>
        <taxon>Eukaryota</taxon>
        <taxon>Metazoa</taxon>
        <taxon>Spiralia</taxon>
        <taxon>Gnathifera</taxon>
        <taxon>Rotifera</taxon>
        <taxon>Eurotatoria</taxon>
        <taxon>Bdelloidea</taxon>
        <taxon>Philodinida</taxon>
        <taxon>Philodinidae</taxon>
        <taxon>Rotaria</taxon>
    </lineage>
</organism>
<dbReference type="EMBL" id="CAJOBE010006086">
    <property type="protein sequence ID" value="CAF3995587.1"/>
    <property type="molecule type" value="Genomic_DNA"/>
</dbReference>
<reference evidence="2" key="1">
    <citation type="submission" date="2021-02" db="EMBL/GenBank/DDBJ databases">
        <authorList>
            <person name="Nowell W R."/>
        </authorList>
    </citation>
    <scope>NUCLEOTIDE SEQUENCE</scope>
</reference>
<dbReference type="Proteomes" id="UP000663874">
    <property type="component" value="Unassembled WGS sequence"/>
</dbReference>
<sequence length="109" mass="11694">MTTKQDSIISSQLVASSLQDTSTNASFISSICCNSITSTNLPSTIGRTTAVIVPSFALPGVDIYIYSLISLLFLVVNMPSTIRPIPIGGPKNDSYQWKLIALLELNEKG</sequence>
<keyword evidence="1" id="KW-1133">Transmembrane helix</keyword>